<dbReference type="EMBL" id="FMIK01000005">
    <property type="protein sequence ID" value="SCL82354.1"/>
    <property type="molecule type" value="Genomic_DNA"/>
</dbReference>
<evidence type="ECO:0000259" key="1">
    <source>
        <dbReference type="Pfam" id="PF03313"/>
    </source>
</evidence>
<sequence>MAGSTLPVMANSGSGNQGIAATLPVVAVAEKLDIDEETMLRAVALSHLITNCNIRRLHEYFFSILVQ</sequence>
<comment type="caution">
    <text evidence="2">The sequence shown here is derived from an EMBL/GenBank/DDBJ whole genome shotgun (WGS) entry which is preliminary data.</text>
</comment>
<dbReference type="GeneID" id="33899271"/>
<dbReference type="GO" id="GO:0019450">
    <property type="term" value="P:L-cysteine catabolic process to pyruvate"/>
    <property type="evidence" value="ECO:0007669"/>
    <property type="project" value="TreeGrafter"/>
</dbReference>
<dbReference type="InterPro" id="IPR021144">
    <property type="entry name" value="UPF0597"/>
</dbReference>
<dbReference type="PANTHER" id="PTHR30501">
    <property type="entry name" value="UPF0597 PROTEIN YHAM"/>
    <property type="match status" value="1"/>
</dbReference>
<evidence type="ECO:0000313" key="2">
    <source>
        <dbReference type="EMBL" id="SCL82354.1"/>
    </source>
</evidence>
<dbReference type="InterPro" id="IPR005130">
    <property type="entry name" value="Ser_deHydtase-like_asu"/>
</dbReference>
<dbReference type="GO" id="GO:0080146">
    <property type="term" value="F:L-cysteine desulfhydrase activity"/>
    <property type="evidence" value="ECO:0007669"/>
    <property type="project" value="TreeGrafter"/>
</dbReference>
<organism evidence="2 3">
    <name type="scientific">Bacillus cytotoxicus</name>
    <dbReference type="NCBI Taxonomy" id="580165"/>
    <lineage>
        <taxon>Bacteria</taxon>
        <taxon>Bacillati</taxon>
        <taxon>Bacillota</taxon>
        <taxon>Bacilli</taxon>
        <taxon>Bacillales</taxon>
        <taxon>Bacillaceae</taxon>
        <taxon>Bacillus</taxon>
        <taxon>Bacillus cereus group</taxon>
    </lineage>
</organism>
<accession>A0AAX2CD58</accession>
<gene>
    <name evidence="2" type="ORF">BCB44BAC_00195</name>
</gene>
<dbReference type="Proteomes" id="UP000242164">
    <property type="component" value="Unassembled WGS sequence"/>
</dbReference>
<protein>
    <recommendedName>
        <fullName evidence="1">Serine dehydratase-like alpha subunit domain-containing protein</fullName>
    </recommendedName>
</protein>
<dbReference type="RefSeq" id="WP_049759235.1">
    <property type="nucleotide sequence ID" value="NZ_CP024096.1"/>
</dbReference>
<proteinExistence type="predicted"/>
<name>A0AAX2CD58_9BACI</name>
<feature type="domain" description="Serine dehydratase-like alpha subunit" evidence="1">
    <location>
        <begin position="1"/>
        <end position="51"/>
    </location>
</feature>
<dbReference type="AlphaFoldDB" id="A0AAX2CD58"/>
<dbReference type="Pfam" id="PF03313">
    <property type="entry name" value="SDH_alpha"/>
    <property type="match status" value="1"/>
</dbReference>
<dbReference type="PANTHER" id="PTHR30501:SF2">
    <property type="entry name" value="UPF0597 PROTEIN YHAM"/>
    <property type="match status" value="1"/>
</dbReference>
<evidence type="ECO:0000313" key="3">
    <source>
        <dbReference type="Proteomes" id="UP000242164"/>
    </source>
</evidence>
<reference evidence="2 3" key="1">
    <citation type="submission" date="2016-08" db="EMBL/GenBank/DDBJ databases">
        <authorList>
            <person name="Loux V."/>
            <person name="Rue O."/>
        </authorList>
    </citation>
    <scope>NUCLEOTIDE SEQUENCE [LARGE SCALE GENOMIC DNA]</scope>
    <source>
        <strain evidence="2 3">AFSSA_08CEB44bac</strain>
    </source>
</reference>